<proteinExistence type="predicted"/>
<organism evidence="1 2">
    <name type="scientific">Tissierella simiarum</name>
    <dbReference type="NCBI Taxonomy" id="2841534"/>
    <lineage>
        <taxon>Bacteria</taxon>
        <taxon>Bacillati</taxon>
        <taxon>Bacillota</taxon>
        <taxon>Tissierellia</taxon>
        <taxon>Tissierellales</taxon>
        <taxon>Tissierellaceae</taxon>
        <taxon>Tissierella</taxon>
    </lineage>
</organism>
<gene>
    <name evidence="1" type="ORF">KQI42_03120</name>
</gene>
<sequence>MKKLVLVLTIALVLVTANIYAINGTSYKEEIDLLIIYDDSSDGYLDIYHNYNQSLIANLNKEAISLKNLNQIDINKFNAIYLDPNIIGKDLFNLSKDNIMEYVKKGGHLFLEDSFYNEFPLDFIGAENFEEINGFPKELQFPEVRENLKGLQNIVKMFHKDVANFYDEKTRESLNMGHGFYPTTATSLVRKGSLTLFGVNKVGEGSVFYANSLLPNNNYITGFDMTAKNENQQFFSFTFATGNYLMRNEFISYVSKELYGYTAKKVLGTYGRPAMAWQNHFEVASAVKDGSMERWIDVLKEYDEIPSYSLARSLYEWGDWKESIVYHKNIGDNTSFKFVGEEENSHYSSGEHLMTSKDYVSLNKYPEYKSLSAKIDLPYRAYLTLGDLNKNGTLDIVTGSSDGYIYLFLGKDEGTLYEDKVKLMDDKGNPLHVGSYSAPVLYDINKNGLLDLIVGNGEGKVTLYMNIGDMTFRKVSDLIEDKNLKNATPAIGDIDGDGTPDLIVGESKGNLYFYKGKWVNNTLTFDKKGTPLKDGKGNINVGTYPAPTIYDVDGDGKLELIVGNSTGYLRVYEVNYLNLTDNGFIEGETLNLYGNKRLWGGYYSVPAFGDLNKDGMVDLIVGQVEFGLPMPIDTDLFPYKEELKKALGYASEHHIEIYPHTYFHKYKKPAQEMKELELHKEAFKYYDIPWNKLGVNQHTWNINNISPTQTFYSEQKEGISWNSGFRPSGKAGEPSLSKDYIWAMPFRLEKGYETKDFILFTPAPHMPILEKAYDSITALDMPISYFYHMEYAVNTPKGLEDLRYKAEALNKMRNEKDYNFMMEPQMFKAFEANMKSKVKVLKNTVSNNYSYTFEVDNQNLKDNDYANTIGISFELGESLLSYDFQTDADIYQRKDKNLYIGLNKKVNVTLSSGKDNPHIVRVNGPVEIGKERDSMKINLNYAGLQQLKVYAPGGIEVKNKDFKVVNEGDYFVLTRYGDKTILEIKLY</sequence>
<dbReference type="PANTHER" id="PTHR44103">
    <property type="entry name" value="PROPROTEIN CONVERTASE P"/>
    <property type="match status" value="1"/>
</dbReference>
<dbReference type="EMBL" id="JAHLPM010000002">
    <property type="protein sequence ID" value="MBU5436984.1"/>
    <property type="molecule type" value="Genomic_DNA"/>
</dbReference>
<dbReference type="Pfam" id="PF13517">
    <property type="entry name" value="FG-GAP_3"/>
    <property type="match status" value="2"/>
</dbReference>
<protein>
    <submittedName>
        <fullName evidence="1">VCBS repeat-containing protein</fullName>
    </submittedName>
</protein>
<dbReference type="RefSeq" id="WP_216516646.1">
    <property type="nucleotide sequence ID" value="NZ_JAHLPM010000002.1"/>
</dbReference>
<comment type="caution">
    <text evidence="1">The sequence shown here is derived from an EMBL/GenBank/DDBJ whole genome shotgun (WGS) entry which is preliminary data.</text>
</comment>
<keyword evidence="2" id="KW-1185">Reference proteome</keyword>
<name>A0ABS6E2G8_9FIRM</name>
<accession>A0ABS6E2G8</accession>
<evidence type="ECO:0000313" key="2">
    <source>
        <dbReference type="Proteomes" id="UP000749471"/>
    </source>
</evidence>
<reference evidence="1 2" key="1">
    <citation type="submission" date="2021-06" db="EMBL/GenBank/DDBJ databases">
        <authorList>
            <person name="Sun Q."/>
            <person name="Li D."/>
        </authorList>
    </citation>
    <scope>NUCLEOTIDE SEQUENCE [LARGE SCALE GENOMIC DNA]</scope>
    <source>
        <strain evidence="1 2">MSJ-40</strain>
    </source>
</reference>
<dbReference type="InterPro" id="IPR013517">
    <property type="entry name" value="FG-GAP"/>
</dbReference>
<evidence type="ECO:0000313" key="1">
    <source>
        <dbReference type="EMBL" id="MBU5436984.1"/>
    </source>
</evidence>
<dbReference type="Proteomes" id="UP000749471">
    <property type="component" value="Unassembled WGS sequence"/>
</dbReference>
<dbReference type="PANTHER" id="PTHR44103:SF1">
    <property type="entry name" value="PROPROTEIN CONVERTASE P"/>
    <property type="match status" value="1"/>
</dbReference>